<dbReference type="GO" id="GO:0003677">
    <property type="term" value="F:DNA binding"/>
    <property type="evidence" value="ECO:0007669"/>
    <property type="project" value="InterPro"/>
</dbReference>
<organism evidence="6 7">
    <name type="scientific">Anopheles culicifacies</name>
    <dbReference type="NCBI Taxonomy" id="139723"/>
    <lineage>
        <taxon>Eukaryota</taxon>
        <taxon>Metazoa</taxon>
        <taxon>Ecdysozoa</taxon>
        <taxon>Arthropoda</taxon>
        <taxon>Hexapoda</taxon>
        <taxon>Insecta</taxon>
        <taxon>Pterygota</taxon>
        <taxon>Neoptera</taxon>
        <taxon>Endopterygota</taxon>
        <taxon>Diptera</taxon>
        <taxon>Nematocera</taxon>
        <taxon>Culicoidea</taxon>
        <taxon>Culicidae</taxon>
        <taxon>Anophelinae</taxon>
        <taxon>Anopheles</taxon>
        <taxon>culicifacies species complex</taxon>
    </lineage>
</organism>
<evidence type="ECO:0000313" key="7">
    <source>
        <dbReference type="Proteomes" id="UP000075883"/>
    </source>
</evidence>
<dbReference type="Pfam" id="PF06870">
    <property type="entry name" value="RNA_pol_I_A49"/>
    <property type="match status" value="1"/>
</dbReference>
<dbReference type="Proteomes" id="UP000075883">
    <property type="component" value="Unassembled WGS sequence"/>
</dbReference>
<dbReference type="EMBL" id="AXCM01005301">
    <property type="status" value="NOT_ANNOTATED_CDS"/>
    <property type="molecule type" value="Genomic_DNA"/>
</dbReference>
<dbReference type="PANTHER" id="PTHR14440">
    <property type="entry name" value="DNA-DIRECTED RNA POLYMERASE I SUBUNIT RPA49"/>
    <property type="match status" value="1"/>
</dbReference>
<evidence type="ECO:0008006" key="8">
    <source>
        <dbReference type="Google" id="ProtNLM"/>
    </source>
</evidence>
<evidence type="ECO:0000256" key="4">
    <source>
        <dbReference type="ARBA" id="ARBA00023163"/>
    </source>
</evidence>
<evidence type="ECO:0000256" key="5">
    <source>
        <dbReference type="ARBA" id="ARBA00023242"/>
    </source>
</evidence>
<proteinExistence type="inferred from homology"/>
<dbReference type="EnsemblMetazoa" id="ACUA014603-RA">
    <property type="protein sequence ID" value="ACUA014603-PA"/>
    <property type="gene ID" value="ACUA014603"/>
</dbReference>
<evidence type="ECO:0000256" key="2">
    <source>
        <dbReference type="ARBA" id="ARBA00009430"/>
    </source>
</evidence>
<dbReference type="AlphaFoldDB" id="A0A182MC30"/>
<keyword evidence="7" id="KW-1185">Reference proteome</keyword>
<keyword evidence="5" id="KW-0539">Nucleus</keyword>
<dbReference type="STRING" id="139723.A0A182MC30"/>
<sequence length="412" mass="47272">MSSKITKIVQLNPKKNHPVILENFDTYLEHRQHDMKCFLAQDRRLSTVSEGVGNVLLVTGEKEMYYGHVKANPSETEPADPLQTFVARRNRVTGKMRLYEVTTSTLKHVCHDRALCDQPIAEMEDQRLQSLKRKFDPRAVQRQKKLQYNRIDLSVMEDKLQSLLTETVVKDVAESCSTTITAVSNDMQQELYAKSNQNAKSLANLYDAQKVIGAEEWRSLTEPARKLLKIEVEVFHMANSYLENKVKAVMQSSDPTSEQNLAIVRTCIYMDVLVQLTGRKAYRLTKKGNSFSSFTKVLDGPIRQTFLERVQGFSNTGEQVTKYTRNKALLYYLALMFALEARDVVHLSLIHQSLEIPRQDLIKYGTIVGARYNSKQDLFSIGYAQPKTEEDQVNEALETMKSFIRSKRSRRN</sequence>
<evidence type="ECO:0000256" key="1">
    <source>
        <dbReference type="ARBA" id="ARBA00004604"/>
    </source>
</evidence>
<comment type="subcellular location">
    <subcellularLocation>
        <location evidence="1">Nucleus</location>
        <location evidence="1">Nucleolus</location>
    </subcellularLocation>
</comment>
<name>A0A182MC30_9DIPT</name>
<dbReference type="VEuPathDB" id="VectorBase:ACUA014603"/>
<protein>
    <recommendedName>
        <fullName evidence="8">DNA-directed RNA polymerase I subunit RPA49</fullName>
    </recommendedName>
</protein>
<keyword evidence="4" id="KW-0804">Transcription</keyword>
<comment type="similarity">
    <text evidence="2">Belongs to the eukaryotic RPA49/POLR1E RNA polymerase subunit family.</text>
</comment>
<evidence type="ECO:0000313" key="6">
    <source>
        <dbReference type="EnsemblMetazoa" id="ACUA014603-PA"/>
    </source>
</evidence>
<reference evidence="7" key="1">
    <citation type="submission" date="2013-09" db="EMBL/GenBank/DDBJ databases">
        <title>The Genome Sequence of Anopheles culicifacies species A.</title>
        <authorList>
            <consortium name="The Broad Institute Genomics Platform"/>
            <person name="Neafsey D.E."/>
            <person name="Besansky N."/>
            <person name="Howell P."/>
            <person name="Walton C."/>
            <person name="Young S.K."/>
            <person name="Zeng Q."/>
            <person name="Gargeya S."/>
            <person name="Fitzgerald M."/>
            <person name="Haas B."/>
            <person name="Abouelleil A."/>
            <person name="Allen A.W."/>
            <person name="Alvarado L."/>
            <person name="Arachchi H.M."/>
            <person name="Berlin A.M."/>
            <person name="Chapman S.B."/>
            <person name="Gainer-Dewar J."/>
            <person name="Goldberg J."/>
            <person name="Griggs A."/>
            <person name="Gujja S."/>
            <person name="Hansen M."/>
            <person name="Howarth C."/>
            <person name="Imamovic A."/>
            <person name="Ireland A."/>
            <person name="Larimer J."/>
            <person name="McCowan C."/>
            <person name="Murphy C."/>
            <person name="Pearson M."/>
            <person name="Poon T.W."/>
            <person name="Priest M."/>
            <person name="Roberts A."/>
            <person name="Saif S."/>
            <person name="Shea T."/>
            <person name="Sisk P."/>
            <person name="Sykes S."/>
            <person name="Wortman J."/>
            <person name="Nusbaum C."/>
            <person name="Birren B."/>
        </authorList>
    </citation>
    <scope>NUCLEOTIDE SEQUENCE [LARGE SCALE GENOMIC DNA]</scope>
    <source>
        <strain evidence="7">A-37</strain>
    </source>
</reference>
<dbReference type="InterPro" id="IPR009668">
    <property type="entry name" value="RNA_pol-assoc_fac_A49-like"/>
</dbReference>
<reference evidence="6" key="2">
    <citation type="submission" date="2020-05" db="UniProtKB">
        <authorList>
            <consortium name="EnsemblMetazoa"/>
        </authorList>
    </citation>
    <scope>IDENTIFICATION</scope>
    <source>
        <strain evidence="6">A-37</strain>
    </source>
</reference>
<accession>A0A182MC30</accession>
<keyword evidence="3" id="KW-0240">DNA-directed RNA polymerase</keyword>
<evidence type="ECO:0000256" key="3">
    <source>
        <dbReference type="ARBA" id="ARBA00022478"/>
    </source>
</evidence>
<dbReference type="GO" id="GO:0000428">
    <property type="term" value="C:DNA-directed RNA polymerase complex"/>
    <property type="evidence" value="ECO:0007669"/>
    <property type="project" value="UniProtKB-KW"/>
</dbReference>
<dbReference type="GO" id="GO:0006351">
    <property type="term" value="P:DNA-templated transcription"/>
    <property type="evidence" value="ECO:0007669"/>
    <property type="project" value="InterPro"/>
</dbReference>
<dbReference type="GO" id="GO:0005730">
    <property type="term" value="C:nucleolus"/>
    <property type="evidence" value="ECO:0007669"/>
    <property type="project" value="UniProtKB-SubCell"/>
</dbReference>